<keyword evidence="2 7" id="KW-0813">Transport</keyword>
<feature type="transmembrane region" description="Helical" evidence="7">
    <location>
        <begin position="42"/>
        <end position="66"/>
    </location>
</feature>
<comment type="similarity">
    <text evidence="7">Belongs to the binding-protein-dependent transport system permease family.</text>
</comment>
<keyword evidence="4 7" id="KW-0812">Transmembrane</keyword>
<evidence type="ECO:0000256" key="1">
    <source>
        <dbReference type="ARBA" id="ARBA00004651"/>
    </source>
</evidence>
<dbReference type="PANTHER" id="PTHR30614">
    <property type="entry name" value="MEMBRANE COMPONENT OF AMINO ACID ABC TRANSPORTER"/>
    <property type="match status" value="1"/>
</dbReference>
<feature type="domain" description="ABC transmembrane type-1" evidence="8">
    <location>
        <begin position="91"/>
        <end position="279"/>
    </location>
</feature>
<feature type="transmembrane region" description="Helical" evidence="7">
    <location>
        <begin position="86"/>
        <end position="114"/>
    </location>
</feature>
<evidence type="ECO:0000313" key="9">
    <source>
        <dbReference type="EMBL" id="MDL9980198.1"/>
    </source>
</evidence>
<protein>
    <submittedName>
        <fullName evidence="9">Amino acid ABC transporter permease</fullName>
    </submittedName>
</protein>
<keyword evidence="5 7" id="KW-1133">Transmembrane helix</keyword>
<dbReference type="InterPro" id="IPR010065">
    <property type="entry name" value="AA_ABC_transptr_permease_3TM"/>
</dbReference>
<dbReference type="EMBL" id="JASXSZ010000004">
    <property type="protein sequence ID" value="MDL9980198.1"/>
    <property type="molecule type" value="Genomic_DNA"/>
</dbReference>
<name>A0ABT7N0G2_9MICO</name>
<gene>
    <name evidence="9" type="ORF">QSV35_12725</name>
</gene>
<evidence type="ECO:0000313" key="10">
    <source>
        <dbReference type="Proteomes" id="UP001235064"/>
    </source>
</evidence>
<evidence type="ECO:0000256" key="2">
    <source>
        <dbReference type="ARBA" id="ARBA00022448"/>
    </source>
</evidence>
<dbReference type="Proteomes" id="UP001235064">
    <property type="component" value="Unassembled WGS sequence"/>
</dbReference>
<accession>A0ABT7N0G2</accession>
<evidence type="ECO:0000256" key="7">
    <source>
        <dbReference type="RuleBase" id="RU363032"/>
    </source>
</evidence>
<keyword evidence="3" id="KW-1003">Cell membrane</keyword>
<dbReference type="RefSeq" id="WP_286289153.1">
    <property type="nucleotide sequence ID" value="NZ_JASXSZ010000004.1"/>
</dbReference>
<dbReference type="PANTHER" id="PTHR30614:SF21">
    <property type="entry name" value="AMINO ACID ABC TRANSPORTER PERMEASE"/>
    <property type="match status" value="1"/>
</dbReference>
<feature type="transmembrane region" description="Helical" evidence="7">
    <location>
        <begin position="260"/>
        <end position="279"/>
    </location>
</feature>
<keyword evidence="6 7" id="KW-0472">Membrane</keyword>
<dbReference type="InterPro" id="IPR000515">
    <property type="entry name" value="MetI-like"/>
</dbReference>
<dbReference type="PROSITE" id="PS50928">
    <property type="entry name" value="ABC_TM1"/>
    <property type="match status" value="1"/>
</dbReference>
<keyword evidence="10" id="KW-1185">Reference proteome</keyword>
<dbReference type="Gene3D" id="1.10.3720.10">
    <property type="entry name" value="MetI-like"/>
    <property type="match status" value="1"/>
</dbReference>
<dbReference type="SUPFAM" id="SSF161098">
    <property type="entry name" value="MetI-like"/>
    <property type="match status" value="1"/>
</dbReference>
<dbReference type="InterPro" id="IPR035906">
    <property type="entry name" value="MetI-like_sf"/>
</dbReference>
<reference evidence="9 10" key="1">
    <citation type="submission" date="2023-06" db="EMBL/GenBank/DDBJ databases">
        <title>Microbacterium sp. nov., isolated from a waste landfill.</title>
        <authorList>
            <person name="Wen W."/>
        </authorList>
    </citation>
    <scope>NUCLEOTIDE SEQUENCE [LARGE SCALE GENOMIC DNA]</scope>
    <source>
        <strain evidence="9 10">ASV49</strain>
    </source>
</reference>
<evidence type="ECO:0000256" key="3">
    <source>
        <dbReference type="ARBA" id="ARBA00022475"/>
    </source>
</evidence>
<comment type="caution">
    <text evidence="9">The sequence shown here is derived from an EMBL/GenBank/DDBJ whole genome shotgun (WGS) entry which is preliminary data.</text>
</comment>
<organism evidence="9 10">
    <name type="scientific">Microbacterium candidum</name>
    <dbReference type="NCBI Taxonomy" id="3041922"/>
    <lineage>
        <taxon>Bacteria</taxon>
        <taxon>Bacillati</taxon>
        <taxon>Actinomycetota</taxon>
        <taxon>Actinomycetes</taxon>
        <taxon>Micrococcales</taxon>
        <taxon>Microbacteriaceae</taxon>
        <taxon>Microbacterium</taxon>
    </lineage>
</organism>
<sequence>MTAQLIPDRVDVRQPRKPRRPRRAYAASFMYDTPGPRGRRRILLGSVVSCLIIAAFIAFGLWQFASHGQLDPARWAPFTEWAIWEYLLIGLMGTLFAAAIVAVLGGALGILLALGRVSGVRWVSRLCGAYIEIARTVPVLLLIYLMLFGLPQLGLTLPTIWQLVIPLTAANSAVFAEILRAGILSLPRGQREAALSLGMRPTQAMRYVVLPQAARNVAPSLVTQFVSLLKDTSLGYIVAFTELLYRGQVLASYLHLLIPTYLVVTFIYLVVNGSLSAVASRLQHGPRRRPSAQPVLPALPAVHNAKAPE</sequence>
<evidence type="ECO:0000256" key="4">
    <source>
        <dbReference type="ARBA" id="ARBA00022692"/>
    </source>
</evidence>
<evidence type="ECO:0000256" key="5">
    <source>
        <dbReference type="ARBA" id="ARBA00022989"/>
    </source>
</evidence>
<comment type="subcellular location">
    <subcellularLocation>
        <location evidence="1 7">Cell membrane</location>
        <topology evidence="1 7">Multi-pass membrane protein</topology>
    </subcellularLocation>
</comment>
<dbReference type="NCBIfam" id="TIGR01726">
    <property type="entry name" value="HEQRo_perm_3TM"/>
    <property type="match status" value="1"/>
</dbReference>
<evidence type="ECO:0000256" key="6">
    <source>
        <dbReference type="ARBA" id="ARBA00023136"/>
    </source>
</evidence>
<proteinExistence type="inferred from homology"/>
<dbReference type="InterPro" id="IPR043429">
    <property type="entry name" value="ArtM/GltK/GlnP/TcyL/YhdX-like"/>
</dbReference>
<evidence type="ECO:0000259" key="8">
    <source>
        <dbReference type="PROSITE" id="PS50928"/>
    </source>
</evidence>
<dbReference type="Pfam" id="PF00528">
    <property type="entry name" value="BPD_transp_1"/>
    <property type="match status" value="1"/>
</dbReference>
<dbReference type="CDD" id="cd06261">
    <property type="entry name" value="TM_PBP2"/>
    <property type="match status" value="1"/>
</dbReference>